<keyword evidence="2" id="KW-1185">Reference proteome</keyword>
<comment type="caution">
    <text evidence="1">The sequence shown here is derived from an EMBL/GenBank/DDBJ whole genome shotgun (WGS) entry which is preliminary data.</text>
</comment>
<organism evidence="1 2">
    <name type="scientific">Dovyalis caffra</name>
    <dbReference type="NCBI Taxonomy" id="77055"/>
    <lineage>
        <taxon>Eukaryota</taxon>
        <taxon>Viridiplantae</taxon>
        <taxon>Streptophyta</taxon>
        <taxon>Embryophyta</taxon>
        <taxon>Tracheophyta</taxon>
        <taxon>Spermatophyta</taxon>
        <taxon>Magnoliopsida</taxon>
        <taxon>eudicotyledons</taxon>
        <taxon>Gunneridae</taxon>
        <taxon>Pentapetalae</taxon>
        <taxon>rosids</taxon>
        <taxon>fabids</taxon>
        <taxon>Malpighiales</taxon>
        <taxon>Salicaceae</taxon>
        <taxon>Flacourtieae</taxon>
        <taxon>Dovyalis</taxon>
    </lineage>
</organism>
<sequence length="128" mass="14049">MRKYRYGPTYNSSLFSIEGSKPAIVQVRGSRNDDGPSILPMCTGLKSQSYGEDKITRPSSIEIIFGAFSSSYVNRNGKHASCSKEKRQGTQLHSGGFNGLFGPLTSWVLVGSRTEFTDDAWNCFVPPS</sequence>
<dbReference type="Proteomes" id="UP001314170">
    <property type="component" value="Unassembled WGS sequence"/>
</dbReference>
<evidence type="ECO:0000313" key="2">
    <source>
        <dbReference type="Proteomes" id="UP001314170"/>
    </source>
</evidence>
<proteinExistence type="predicted"/>
<protein>
    <submittedName>
        <fullName evidence="1">Uncharacterized protein</fullName>
    </submittedName>
</protein>
<accession>A0AAV1SEF1</accession>
<evidence type="ECO:0000313" key="1">
    <source>
        <dbReference type="EMBL" id="CAK7348890.1"/>
    </source>
</evidence>
<gene>
    <name evidence="1" type="ORF">DCAF_LOCUS21599</name>
</gene>
<name>A0AAV1SEF1_9ROSI</name>
<dbReference type="AlphaFoldDB" id="A0AAV1SEF1"/>
<dbReference type="EMBL" id="CAWUPB010001173">
    <property type="protein sequence ID" value="CAK7348890.1"/>
    <property type="molecule type" value="Genomic_DNA"/>
</dbReference>
<reference evidence="1 2" key="1">
    <citation type="submission" date="2024-01" db="EMBL/GenBank/DDBJ databases">
        <authorList>
            <person name="Waweru B."/>
        </authorList>
    </citation>
    <scope>NUCLEOTIDE SEQUENCE [LARGE SCALE GENOMIC DNA]</scope>
</reference>